<keyword evidence="2" id="KW-1185">Reference proteome</keyword>
<proteinExistence type="predicted"/>
<gene>
    <name evidence="1" type="ORF">BDM02DRAFT_3106652</name>
</gene>
<organism evidence="1 2">
    <name type="scientific">Thelephora ganbajun</name>
    <name type="common">Ganba fungus</name>
    <dbReference type="NCBI Taxonomy" id="370292"/>
    <lineage>
        <taxon>Eukaryota</taxon>
        <taxon>Fungi</taxon>
        <taxon>Dikarya</taxon>
        <taxon>Basidiomycota</taxon>
        <taxon>Agaricomycotina</taxon>
        <taxon>Agaricomycetes</taxon>
        <taxon>Thelephorales</taxon>
        <taxon>Thelephoraceae</taxon>
        <taxon>Thelephora</taxon>
    </lineage>
</organism>
<dbReference type="Proteomes" id="UP000886501">
    <property type="component" value="Unassembled WGS sequence"/>
</dbReference>
<evidence type="ECO:0000313" key="2">
    <source>
        <dbReference type="Proteomes" id="UP000886501"/>
    </source>
</evidence>
<protein>
    <submittedName>
        <fullName evidence="1">Uncharacterized protein</fullName>
    </submittedName>
</protein>
<sequence length="1181" mass="132763">MEEDADLTYLIRSTPLRPDNARSNRRTSICQQPVDYEVVERLLSAIDRLRGERDDVKGHLEFSQVEHRFAVQAFERRILALSSATESDRSLEVSNLEEEIRRLREEANIALAKVEDSQMEARRSQLAASAFSVVVDHVRANGEYLTAQYGASLQSNEERLSDANHRASVAESQLLEVVQRYDQAEHDRQLLSSRVEELEGVIQRLSQEASESKDAYRQVGDDLEAAKATVDRLRKVVQEVETERDSLNLRIAHLEDDLSTARTEQEDLQGRYQTLQSHQLSSMSSNQASRALRQQIEELEGRVKRRTEQIGIHQHDIRRLETNLRLQEDRIAEMTADIETLTDQKEAMVEDCAEAREARDHAIQRVETLEEQVESFEERFLVAERERDARDVGVETLVKIVAQAISGKRDATTQLKSLLHFKSEQHQDAQGQLHRAQEHIRSLVQQIRELESVTASNTQDAMDVDEDPTAAIIEDLHQTTIALALSQTAYRGAVGSLSFVKSRYASAEARLSSLQQELQALGDHRSAEEDAARTQLQSHIARLESTIRGLEENLQEARSHQEQTLHQLAHAQEELRSHEERAEEQARHITGLQVKIEKLIGAQSNQAQDLQQQLEKAQTELAEAVRVRDEADAEYEKLKAEVDTTKEELNVQLKEVQELSTIRASLEKELSETRSVQAEELARLQEELSKATAATEKASAEQETISKDHRAAINELTRAKSELEEKLADVETRFAVLQQQFDEKSQAGAQSEEKLQDELRFTIERSHNAEADLYRAIGMLEANLKESSSALETVNEEKNTMEAEMTNLEAEIQRYRTLSQYLEKQVKEQETEISDLEGRLVALRKDYATLEQESSGVELQLSLKDAQHREALAALQRELDALCEKPSLEARLQELQERYDEMEEDLKEKCAEIERTDDKYLVVLKERKKLNFQVDSLTRKVKALENELANATSKQTSKTKEPSTLQLSTQAPVPSRSTSTSSRKSTTTNTSQPSSRSSSSRTSAVSSTDSPHLLQNARPLASMSASNSGLHRTKAPEPKVRHEVKPVPAATVQVQQPEPVTIGKKRRAPDDFDACESIPTQVFTSESVPSKASESQTPRSRKTTTGNRGGFTPVRSRPPSKDPVGRIAAPALTSTAAITDVTNGTAQRPVTQPAPPTIQAAQPPAKARSWLRNVKPPVVSR</sequence>
<evidence type="ECO:0000313" key="1">
    <source>
        <dbReference type="EMBL" id="KAF9654320.1"/>
    </source>
</evidence>
<accession>A0ACB6ZWW9</accession>
<reference evidence="1" key="1">
    <citation type="submission" date="2019-10" db="EMBL/GenBank/DDBJ databases">
        <authorList>
            <consortium name="DOE Joint Genome Institute"/>
            <person name="Kuo A."/>
            <person name="Miyauchi S."/>
            <person name="Kiss E."/>
            <person name="Drula E."/>
            <person name="Kohler A."/>
            <person name="Sanchez-Garcia M."/>
            <person name="Andreopoulos B."/>
            <person name="Barry K.W."/>
            <person name="Bonito G."/>
            <person name="Buee M."/>
            <person name="Carver A."/>
            <person name="Chen C."/>
            <person name="Cichocki N."/>
            <person name="Clum A."/>
            <person name="Culley D."/>
            <person name="Crous P.W."/>
            <person name="Fauchery L."/>
            <person name="Girlanda M."/>
            <person name="Hayes R."/>
            <person name="Keri Z."/>
            <person name="Labutti K."/>
            <person name="Lipzen A."/>
            <person name="Lombard V."/>
            <person name="Magnuson J."/>
            <person name="Maillard F."/>
            <person name="Morin E."/>
            <person name="Murat C."/>
            <person name="Nolan M."/>
            <person name="Ohm R."/>
            <person name="Pangilinan J."/>
            <person name="Pereira M."/>
            <person name="Perotto S."/>
            <person name="Peter M."/>
            <person name="Riley R."/>
            <person name="Sitrit Y."/>
            <person name="Stielow B."/>
            <person name="Szollosi G."/>
            <person name="Zifcakova L."/>
            <person name="Stursova M."/>
            <person name="Spatafora J.W."/>
            <person name="Tedersoo L."/>
            <person name="Vaario L.-M."/>
            <person name="Yamada A."/>
            <person name="Yan M."/>
            <person name="Wang P."/>
            <person name="Xu J."/>
            <person name="Bruns T."/>
            <person name="Baldrian P."/>
            <person name="Vilgalys R."/>
            <person name="Henrissat B."/>
            <person name="Grigoriev I.V."/>
            <person name="Hibbett D."/>
            <person name="Nagy L.G."/>
            <person name="Martin F.M."/>
        </authorList>
    </citation>
    <scope>NUCLEOTIDE SEQUENCE</scope>
    <source>
        <strain evidence="1">P2</strain>
    </source>
</reference>
<reference evidence="1" key="2">
    <citation type="journal article" date="2020" name="Nat. Commun.">
        <title>Large-scale genome sequencing of mycorrhizal fungi provides insights into the early evolution of symbiotic traits.</title>
        <authorList>
            <person name="Miyauchi S."/>
            <person name="Kiss E."/>
            <person name="Kuo A."/>
            <person name="Drula E."/>
            <person name="Kohler A."/>
            <person name="Sanchez-Garcia M."/>
            <person name="Morin E."/>
            <person name="Andreopoulos B."/>
            <person name="Barry K.W."/>
            <person name="Bonito G."/>
            <person name="Buee M."/>
            <person name="Carver A."/>
            <person name="Chen C."/>
            <person name="Cichocki N."/>
            <person name="Clum A."/>
            <person name="Culley D."/>
            <person name="Crous P.W."/>
            <person name="Fauchery L."/>
            <person name="Girlanda M."/>
            <person name="Hayes R.D."/>
            <person name="Keri Z."/>
            <person name="LaButti K."/>
            <person name="Lipzen A."/>
            <person name="Lombard V."/>
            <person name="Magnuson J."/>
            <person name="Maillard F."/>
            <person name="Murat C."/>
            <person name="Nolan M."/>
            <person name="Ohm R.A."/>
            <person name="Pangilinan J."/>
            <person name="Pereira M.F."/>
            <person name="Perotto S."/>
            <person name="Peter M."/>
            <person name="Pfister S."/>
            <person name="Riley R."/>
            <person name="Sitrit Y."/>
            <person name="Stielow J.B."/>
            <person name="Szollosi G."/>
            <person name="Zifcakova L."/>
            <person name="Stursova M."/>
            <person name="Spatafora J.W."/>
            <person name="Tedersoo L."/>
            <person name="Vaario L.M."/>
            <person name="Yamada A."/>
            <person name="Yan M."/>
            <person name="Wang P."/>
            <person name="Xu J."/>
            <person name="Bruns T."/>
            <person name="Baldrian P."/>
            <person name="Vilgalys R."/>
            <person name="Dunand C."/>
            <person name="Henrissat B."/>
            <person name="Grigoriev I.V."/>
            <person name="Hibbett D."/>
            <person name="Nagy L.G."/>
            <person name="Martin F.M."/>
        </authorList>
    </citation>
    <scope>NUCLEOTIDE SEQUENCE</scope>
    <source>
        <strain evidence="1">P2</strain>
    </source>
</reference>
<dbReference type="EMBL" id="MU117961">
    <property type="protein sequence ID" value="KAF9654320.1"/>
    <property type="molecule type" value="Genomic_DNA"/>
</dbReference>
<name>A0ACB6ZWW9_THEGA</name>
<comment type="caution">
    <text evidence="1">The sequence shown here is derived from an EMBL/GenBank/DDBJ whole genome shotgun (WGS) entry which is preliminary data.</text>
</comment>